<dbReference type="Pfam" id="PF10243">
    <property type="entry name" value="MIP-T3"/>
    <property type="match status" value="1"/>
</dbReference>
<dbReference type="GO" id="GO:0060271">
    <property type="term" value="P:cilium assembly"/>
    <property type="evidence" value="ECO:0007669"/>
    <property type="project" value="TreeGrafter"/>
</dbReference>
<comment type="similarity">
    <text evidence="8">Belongs to the TRAF3IP1 family.</text>
</comment>
<keyword evidence="7" id="KW-0966">Cell projection</keyword>
<dbReference type="FunFam" id="1.10.418.50:FF:000001">
    <property type="entry name" value="TRAF3-interacting protein 1 isoform X1"/>
    <property type="match status" value="1"/>
</dbReference>
<dbReference type="GO" id="GO:0005930">
    <property type="term" value="C:axoneme"/>
    <property type="evidence" value="ECO:0007669"/>
    <property type="project" value="UniProtKB-SubCell"/>
</dbReference>
<proteinExistence type="inferred from homology"/>
<dbReference type="GO" id="GO:0030992">
    <property type="term" value="C:intraciliary transport particle B"/>
    <property type="evidence" value="ECO:0007669"/>
    <property type="project" value="TreeGrafter"/>
</dbReference>
<evidence type="ECO:0000313" key="14">
    <source>
        <dbReference type="Proteomes" id="UP000593567"/>
    </source>
</evidence>
<evidence type="ECO:0000256" key="8">
    <source>
        <dbReference type="ARBA" id="ARBA00043971"/>
    </source>
</evidence>
<dbReference type="GO" id="GO:0008017">
    <property type="term" value="F:microtubule binding"/>
    <property type="evidence" value="ECO:0007669"/>
    <property type="project" value="InterPro"/>
</dbReference>
<dbReference type="Proteomes" id="UP000593567">
    <property type="component" value="Unassembled WGS sequence"/>
</dbReference>
<evidence type="ECO:0000259" key="12">
    <source>
        <dbReference type="Pfam" id="PF17749"/>
    </source>
</evidence>
<feature type="compositionally biased region" description="Basic and acidic residues" evidence="10">
    <location>
        <begin position="198"/>
        <end position="229"/>
    </location>
</feature>
<feature type="compositionally biased region" description="Basic and acidic residues" evidence="10">
    <location>
        <begin position="513"/>
        <end position="522"/>
    </location>
</feature>
<dbReference type="GO" id="GO:0036064">
    <property type="term" value="C:ciliary basal body"/>
    <property type="evidence" value="ECO:0007669"/>
    <property type="project" value="TreeGrafter"/>
</dbReference>
<dbReference type="GO" id="GO:0048731">
    <property type="term" value="P:system development"/>
    <property type="evidence" value="ECO:0007669"/>
    <property type="project" value="UniProtKB-ARBA"/>
</dbReference>
<evidence type="ECO:0000259" key="11">
    <source>
        <dbReference type="Pfam" id="PF10243"/>
    </source>
</evidence>
<dbReference type="InterPro" id="IPR040468">
    <property type="entry name" value="TRAF3IP1_N"/>
</dbReference>
<dbReference type="Gene3D" id="1.10.418.50">
    <property type="entry name" value="Microtubule-binding protein MIP-T3"/>
    <property type="match status" value="1"/>
</dbReference>
<feature type="compositionally biased region" description="Basic and acidic residues" evidence="10">
    <location>
        <begin position="439"/>
        <end position="459"/>
    </location>
</feature>
<evidence type="ECO:0000256" key="7">
    <source>
        <dbReference type="ARBA" id="ARBA00023273"/>
    </source>
</evidence>
<evidence type="ECO:0000256" key="5">
    <source>
        <dbReference type="ARBA" id="ARBA00023054"/>
    </source>
</evidence>
<dbReference type="InterPro" id="IPR042576">
    <property type="entry name" value="TRAF3IP1_N_sf"/>
</dbReference>
<evidence type="ECO:0000256" key="2">
    <source>
        <dbReference type="ARBA" id="ARBA00004430"/>
    </source>
</evidence>
<gene>
    <name evidence="13" type="ORF">EB796_021732</name>
</gene>
<keyword evidence="5" id="KW-0175">Coiled coil</keyword>
<protein>
    <recommendedName>
        <fullName evidence="9">TRAF3-interacting protein 1</fullName>
    </recommendedName>
</protein>
<feature type="compositionally biased region" description="Basic and acidic residues" evidence="10">
    <location>
        <begin position="533"/>
        <end position="556"/>
    </location>
</feature>
<evidence type="ECO:0000256" key="10">
    <source>
        <dbReference type="SAM" id="MobiDB-lite"/>
    </source>
</evidence>
<dbReference type="PANTHER" id="PTHR31363:SF0">
    <property type="entry name" value="TRAF3-INTERACTING PROTEIN 1"/>
    <property type="match status" value="1"/>
</dbReference>
<evidence type="ECO:0000256" key="3">
    <source>
        <dbReference type="ARBA" id="ARBA00022490"/>
    </source>
</evidence>
<dbReference type="GO" id="GO:0048513">
    <property type="term" value="P:animal organ development"/>
    <property type="evidence" value="ECO:0007669"/>
    <property type="project" value="UniProtKB-ARBA"/>
</dbReference>
<evidence type="ECO:0000256" key="4">
    <source>
        <dbReference type="ARBA" id="ARBA00022794"/>
    </source>
</evidence>
<dbReference type="PANTHER" id="PTHR31363">
    <property type="entry name" value="TRAF3-INTERACTING PROTEIN 1"/>
    <property type="match status" value="1"/>
</dbReference>
<dbReference type="EMBL" id="VXIV02003202">
    <property type="protein sequence ID" value="KAF6019990.1"/>
    <property type="molecule type" value="Genomic_DNA"/>
</dbReference>
<sequence length="661" mass="75252">MYNNMMVFLYRQAYIFSFYLLVRNQVLCTKISFIVVNSYFNCSQYLAKQSVTLVLGIIIIMNEEIIKNTQDSLGKIIGKKPPLTEKLLSRPPFKFLHDIITSVIRQTGFMKGLYTDKELASENVSAKEDKVAFLQKAIDIAAYATGIKLSARPSKIVAGLEAEKTNEFLQALAAAVEKKVDNEACVKKVLGNGGGDEPSAKREHKSKDKDRDRDREKESAKENDRERSADRRKRRSDKEKGEPSKKSSSTPKEKDERKDRGDKDRDRDGRKHRDSSKDGRRESSKTRESSRNRESSRDHKDKDSSNPQDDKNEEKRDTKRDERREERREKSGRHRRKEEESAPQTEEAADESQKPDADENDEEQSANKIPRPASAKGSRRRHREGRRQAPDDLEDDDGQSDKKGSSANQDEDPAVPPQVEQVRRLARPSSARPAPPRVKRQDNVQDSLNERVDSARTQRVENVIIDNAQQSGDEDDDHFMVEDGAQDPSIPDREETVAPPSEEDGQHGGLVKKILESKKEYDQSEQQKSQTKTRIDKSSVNDATRHKEKEMVRKEVDKLRASIQTLTRSANPLGKIMDYVQEDLHSMQKERDTWRAENKTLSEQIKKEMGVTDGSIEPLKVTLAELEQAVSDQLDLIAAVKHSIIENDEKITKMLSSVSKS</sequence>
<evidence type="ECO:0000256" key="6">
    <source>
        <dbReference type="ARBA" id="ARBA00023212"/>
    </source>
</evidence>
<comment type="caution">
    <text evidence="13">The sequence shown here is derived from an EMBL/GenBank/DDBJ whole genome shotgun (WGS) entry which is preliminary data.</text>
</comment>
<feature type="compositionally biased region" description="Basic and acidic residues" evidence="10">
    <location>
        <begin position="236"/>
        <end position="329"/>
    </location>
</feature>
<feature type="domain" description="TRAF3-interacting protein 1 N-terminal" evidence="11">
    <location>
        <begin position="66"/>
        <end position="175"/>
    </location>
</feature>
<accession>A0A7J7J1E0</accession>
<organism evidence="13 14">
    <name type="scientific">Bugula neritina</name>
    <name type="common">Brown bryozoan</name>
    <name type="synonym">Sertularia neritina</name>
    <dbReference type="NCBI Taxonomy" id="10212"/>
    <lineage>
        <taxon>Eukaryota</taxon>
        <taxon>Metazoa</taxon>
        <taxon>Spiralia</taxon>
        <taxon>Lophotrochozoa</taxon>
        <taxon>Bryozoa</taxon>
        <taxon>Gymnolaemata</taxon>
        <taxon>Cheilostomatida</taxon>
        <taxon>Flustrina</taxon>
        <taxon>Buguloidea</taxon>
        <taxon>Bugulidae</taxon>
        <taxon>Bugula</taxon>
    </lineage>
</organism>
<feature type="domain" description="TRAF3-interacting protein 1 C-terminal" evidence="12">
    <location>
        <begin position="503"/>
        <end position="658"/>
    </location>
</feature>
<keyword evidence="4" id="KW-0970">Cilium biogenesis/degradation</keyword>
<evidence type="ECO:0000256" key="9">
    <source>
        <dbReference type="ARBA" id="ARBA00070492"/>
    </source>
</evidence>
<evidence type="ECO:0000313" key="13">
    <source>
        <dbReference type="EMBL" id="KAF6019990.1"/>
    </source>
</evidence>
<comment type="subcellular location">
    <subcellularLocation>
        <location evidence="2">Cytoplasm</location>
        <location evidence="2">Cytoskeleton</location>
        <location evidence="2">Cilium axoneme</location>
    </subcellularLocation>
    <subcellularLocation>
        <location evidence="1">Cytoplasm</location>
        <location evidence="1">Cytoskeleton</location>
        <location evidence="1">Cilium basal body</location>
    </subcellularLocation>
</comment>
<keyword evidence="14" id="KW-1185">Reference proteome</keyword>
<dbReference type="GO" id="GO:0042073">
    <property type="term" value="P:intraciliary transport"/>
    <property type="evidence" value="ECO:0007669"/>
    <property type="project" value="TreeGrafter"/>
</dbReference>
<keyword evidence="6" id="KW-0206">Cytoskeleton</keyword>
<keyword evidence="3" id="KW-0963">Cytoplasm</keyword>
<dbReference type="InterPro" id="IPR041476">
    <property type="entry name" value="TRAF3IP1_C"/>
</dbReference>
<dbReference type="Pfam" id="PF17749">
    <property type="entry name" value="MIP-T3_C"/>
    <property type="match status" value="1"/>
</dbReference>
<dbReference type="OrthoDB" id="10258914at2759"/>
<dbReference type="AlphaFoldDB" id="A0A7J7J1E0"/>
<feature type="region of interest" description="Disordered" evidence="10">
    <location>
        <begin position="189"/>
        <end position="556"/>
    </location>
</feature>
<reference evidence="13" key="1">
    <citation type="submission" date="2020-06" db="EMBL/GenBank/DDBJ databases">
        <title>Draft genome of Bugula neritina, a colonial animal packing powerful symbionts and potential medicines.</title>
        <authorList>
            <person name="Rayko M."/>
        </authorList>
    </citation>
    <scope>NUCLEOTIDE SEQUENCE [LARGE SCALE GENOMIC DNA]</scope>
    <source>
        <strain evidence="13">Kwan_BN1</strain>
    </source>
</reference>
<dbReference type="InterPro" id="IPR018799">
    <property type="entry name" value="TRAF3IP1"/>
</dbReference>
<name>A0A7J7J1E0_BUGNE</name>
<evidence type="ECO:0000256" key="1">
    <source>
        <dbReference type="ARBA" id="ARBA00004120"/>
    </source>
</evidence>
<dbReference type="GO" id="GO:0070507">
    <property type="term" value="P:regulation of microtubule cytoskeleton organization"/>
    <property type="evidence" value="ECO:0007669"/>
    <property type="project" value="TreeGrafter"/>
</dbReference>